<reference evidence="7 8" key="1">
    <citation type="submission" date="2019-12" db="EMBL/GenBank/DDBJ databases">
        <authorList>
            <person name="Kim Y.S."/>
        </authorList>
    </citation>
    <scope>NUCLEOTIDE SEQUENCE [LARGE SCALE GENOMIC DNA]</scope>
    <source>
        <strain evidence="7 8">GA093</strain>
    </source>
</reference>
<dbReference type="Gene3D" id="3.40.50.360">
    <property type="match status" value="1"/>
</dbReference>
<dbReference type="InterPro" id="IPR003680">
    <property type="entry name" value="Flavodoxin_fold"/>
</dbReference>
<feature type="signal peptide" evidence="5">
    <location>
        <begin position="1"/>
        <end position="22"/>
    </location>
</feature>
<dbReference type="PANTHER" id="PTHR46305">
    <property type="match status" value="1"/>
</dbReference>
<dbReference type="SUPFAM" id="SSF52218">
    <property type="entry name" value="Flavoproteins"/>
    <property type="match status" value="1"/>
</dbReference>
<dbReference type="EMBL" id="WSTB01000003">
    <property type="protein sequence ID" value="MWB94207.1"/>
    <property type="molecule type" value="Genomic_DNA"/>
</dbReference>
<keyword evidence="5" id="KW-0732">Signal</keyword>
<dbReference type="Pfam" id="PF02525">
    <property type="entry name" value="Flavodoxin_2"/>
    <property type="match status" value="1"/>
</dbReference>
<evidence type="ECO:0000256" key="5">
    <source>
        <dbReference type="SAM" id="SignalP"/>
    </source>
</evidence>
<keyword evidence="3" id="KW-0274">FAD</keyword>
<dbReference type="InterPro" id="IPR052397">
    <property type="entry name" value="NADPH-QR_MdaB"/>
</dbReference>
<comment type="cofactor">
    <cofactor evidence="1">
        <name>FAD</name>
        <dbReference type="ChEBI" id="CHEBI:57692"/>
    </cofactor>
</comment>
<evidence type="ECO:0000313" key="8">
    <source>
        <dbReference type="Proteomes" id="UP000471501"/>
    </source>
</evidence>
<evidence type="ECO:0000256" key="3">
    <source>
        <dbReference type="ARBA" id="ARBA00022827"/>
    </source>
</evidence>
<keyword evidence="8" id="KW-1185">Reference proteome</keyword>
<proteinExistence type="inferred from homology"/>
<name>A0A6I4NSY3_9FLAO</name>
<dbReference type="InterPro" id="IPR029039">
    <property type="entry name" value="Flavoprotein-like_sf"/>
</dbReference>
<comment type="caution">
    <text evidence="7">The sequence shown here is derived from an EMBL/GenBank/DDBJ whole genome shotgun (WGS) entry which is preliminary data.</text>
</comment>
<protein>
    <submittedName>
        <fullName evidence="7">Flavodoxin</fullName>
    </submittedName>
</protein>
<feature type="domain" description="Flavodoxin-like fold" evidence="6">
    <location>
        <begin position="35"/>
        <end position="220"/>
    </location>
</feature>
<evidence type="ECO:0000259" key="6">
    <source>
        <dbReference type="Pfam" id="PF02525"/>
    </source>
</evidence>
<evidence type="ECO:0000256" key="4">
    <source>
        <dbReference type="ARBA" id="ARBA00037981"/>
    </source>
</evidence>
<keyword evidence="2" id="KW-0285">Flavoprotein</keyword>
<feature type="chain" id="PRO_5026001878" evidence="5">
    <location>
        <begin position="23"/>
        <end position="231"/>
    </location>
</feature>
<sequence>MKAKITLMTLLMMLSFGNRVTAQNPSKKDSSETKTVLLINTHLTYPGWSEGKLNASFYNVAKDFFISKNYKVIETKVEDGYDADEEVEKHLQADIVILQTPVNWENTPWIYKKYVDEVFNSALKSKKFLAGDGRSEAEGFKQYGMGGKMQGKRFMISATWNAPEESFNNPENPLWKGKTADDALFNIAANYLFTGFEVIPGHYCYDVYHNRHIKEDLENYPAYLQKMFNIK</sequence>
<accession>A0A6I4NSY3</accession>
<gene>
    <name evidence="7" type="ORF">GON26_07520</name>
</gene>
<comment type="similarity">
    <text evidence="4">Belongs to the oxidoreductase MdaB family.</text>
</comment>
<dbReference type="Proteomes" id="UP000471501">
    <property type="component" value="Unassembled WGS sequence"/>
</dbReference>
<dbReference type="PANTHER" id="PTHR46305:SF3">
    <property type="entry name" value="NADPH:QUINONE OXIDOREDUCTASE MDAB"/>
    <property type="match status" value="1"/>
</dbReference>
<dbReference type="RefSeq" id="WP_160374162.1">
    <property type="nucleotide sequence ID" value="NZ_WSTB01000003.1"/>
</dbReference>
<organism evidence="7 8">
    <name type="scientific">Flavobacterium hydrocarbonoxydans</name>
    <dbReference type="NCBI Taxonomy" id="2683249"/>
    <lineage>
        <taxon>Bacteria</taxon>
        <taxon>Pseudomonadati</taxon>
        <taxon>Bacteroidota</taxon>
        <taxon>Flavobacteriia</taxon>
        <taxon>Flavobacteriales</taxon>
        <taxon>Flavobacteriaceae</taxon>
        <taxon>Flavobacterium</taxon>
    </lineage>
</organism>
<evidence type="ECO:0000256" key="1">
    <source>
        <dbReference type="ARBA" id="ARBA00001974"/>
    </source>
</evidence>
<evidence type="ECO:0000256" key="2">
    <source>
        <dbReference type="ARBA" id="ARBA00022630"/>
    </source>
</evidence>
<evidence type="ECO:0000313" key="7">
    <source>
        <dbReference type="EMBL" id="MWB94207.1"/>
    </source>
</evidence>
<dbReference type="AlphaFoldDB" id="A0A6I4NSY3"/>